<evidence type="ECO:0000313" key="7">
    <source>
        <dbReference type="Proteomes" id="UP000251889"/>
    </source>
</evidence>
<organism evidence="6 7">
    <name type="scientific">Pseudochryseolinea flava</name>
    <dbReference type="NCBI Taxonomy" id="2059302"/>
    <lineage>
        <taxon>Bacteria</taxon>
        <taxon>Pseudomonadati</taxon>
        <taxon>Bacteroidota</taxon>
        <taxon>Cytophagia</taxon>
        <taxon>Cytophagales</taxon>
        <taxon>Fulvivirgaceae</taxon>
        <taxon>Pseudochryseolinea</taxon>
    </lineage>
</organism>
<protein>
    <recommendedName>
        <fullName evidence="5">Probable membrane transporter protein</fullName>
    </recommendedName>
</protein>
<dbReference type="AlphaFoldDB" id="A0A364YB92"/>
<keyword evidence="4 5" id="KW-0472">Membrane</keyword>
<evidence type="ECO:0000256" key="3">
    <source>
        <dbReference type="ARBA" id="ARBA00022989"/>
    </source>
</evidence>
<feature type="transmembrane region" description="Helical" evidence="5">
    <location>
        <begin position="249"/>
        <end position="269"/>
    </location>
</feature>
<evidence type="ECO:0000256" key="5">
    <source>
        <dbReference type="RuleBase" id="RU363041"/>
    </source>
</evidence>
<proteinExistence type="inferred from homology"/>
<accession>A0A364YB92</accession>
<reference evidence="6 7" key="1">
    <citation type="submission" date="2018-06" db="EMBL/GenBank/DDBJ databases">
        <title>Chryseolinea flavus sp. nov., a member of the phylum Bacteroidetes isolated from soil.</title>
        <authorList>
            <person name="Li Y."/>
            <person name="Wang J."/>
        </authorList>
    </citation>
    <scope>NUCLEOTIDE SEQUENCE [LARGE SCALE GENOMIC DNA]</scope>
    <source>
        <strain evidence="6 7">SDU1-6</strain>
    </source>
</reference>
<keyword evidence="5" id="KW-1003">Cell membrane</keyword>
<feature type="transmembrane region" description="Helical" evidence="5">
    <location>
        <begin position="148"/>
        <end position="168"/>
    </location>
</feature>
<dbReference type="PANTHER" id="PTHR43701">
    <property type="entry name" value="MEMBRANE TRANSPORTER PROTEIN MJ0441-RELATED"/>
    <property type="match status" value="1"/>
</dbReference>
<dbReference type="InterPro" id="IPR051598">
    <property type="entry name" value="TSUP/Inactive_protease-like"/>
</dbReference>
<feature type="transmembrane region" description="Helical" evidence="5">
    <location>
        <begin position="180"/>
        <end position="198"/>
    </location>
</feature>
<evidence type="ECO:0000256" key="4">
    <source>
        <dbReference type="ARBA" id="ARBA00023136"/>
    </source>
</evidence>
<gene>
    <name evidence="6" type="ORF">DQQ10_02985</name>
</gene>
<dbReference type="OrthoDB" id="45564at2"/>
<feature type="transmembrane region" description="Helical" evidence="5">
    <location>
        <begin position="82"/>
        <end position="103"/>
    </location>
</feature>
<comment type="caution">
    <text evidence="6">The sequence shown here is derived from an EMBL/GenBank/DDBJ whole genome shotgun (WGS) entry which is preliminary data.</text>
</comment>
<comment type="similarity">
    <text evidence="5">Belongs to the 4-toluene sulfonate uptake permease (TSUP) (TC 2.A.102) family.</text>
</comment>
<dbReference type="Proteomes" id="UP000251889">
    <property type="component" value="Unassembled WGS sequence"/>
</dbReference>
<comment type="subcellular location">
    <subcellularLocation>
        <location evidence="5">Cell membrane</location>
        <topology evidence="5">Multi-pass membrane protein</topology>
    </subcellularLocation>
    <subcellularLocation>
        <location evidence="1">Membrane</location>
        <topology evidence="1">Multi-pass membrane protein</topology>
    </subcellularLocation>
</comment>
<sequence length="337" mass="36062">MNPPILSKNLLQEDTIEVQEREEVAPVEEAEVSSESSQWKLLYTIAIVVAVLSLVFLGTFYYENIVTISNDAFGDLSSDFYFFLLAGFVAQMIDGALGMAYGVSATTFLLTVGVPLSAASASIHASEVFTSGASGLMHLKFRNVNKKLLKTLLLPGVIGAALGAYVLSSLEAYDYILKPIVGFYTLYLGIVIIQKAIVGIKRRIKSNRIPGLAAFGGFMDSVGGGGWGPIVSSTLIAGGRHPRYTIGSVNLAEFFVALASSFTFFLVLGIEHWQIIAGLILGGLVAAPIAAYLSSRISTKRLMLVVGVVVILVSIRIVYKGLPPLIDKIQSLFATLS</sequence>
<keyword evidence="2 5" id="KW-0812">Transmembrane</keyword>
<dbReference type="GO" id="GO:0005886">
    <property type="term" value="C:plasma membrane"/>
    <property type="evidence" value="ECO:0007669"/>
    <property type="project" value="UniProtKB-SubCell"/>
</dbReference>
<keyword evidence="3 5" id="KW-1133">Transmembrane helix</keyword>
<dbReference type="InterPro" id="IPR002781">
    <property type="entry name" value="TM_pro_TauE-like"/>
</dbReference>
<dbReference type="EMBL" id="QMFY01000001">
    <property type="protein sequence ID" value="RAW03078.1"/>
    <property type="molecule type" value="Genomic_DNA"/>
</dbReference>
<keyword evidence="7" id="KW-1185">Reference proteome</keyword>
<feature type="transmembrane region" description="Helical" evidence="5">
    <location>
        <begin position="302"/>
        <end position="319"/>
    </location>
</feature>
<feature type="transmembrane region" description="Helical" evidence="5">
    <location>
        <begin position="275"/>
        <end position="295"/>
    </location>
</feature>
<dbReference type="PANTHER" id="PTHR43701:SF12">
    <property type="entry name" value="MEMBRANE TRANSPORTER PROTEIN YTNM-RELATED"/>
    <property type="match status" value="1"/>
</dbReference>
<name>A0A364YB92_9BACT</name>
<feature type="transmembrane region" description="Helical" evidence="5">
    <location>
        <begin position="41"/>
        <end position="62"/>
    </location>
</feature>
<evidence type="ECO:0000256" key="1">
    <source>
        <dbReference type="ARBA" id="ARBA00004141"/>
    </source>
</evidence>
<evidence type="ECO:0000313" key="6">
    <source>
        <dbReference type="EMBL" id="RAW03078.1"/>
    </source>
</evidence>
<evidence type="ECO:0000256" key="2">
    <source>
        <dbReference type="ARBA" id="ARBA00022692"/>
    </source>
</evidence>
<dbReference type="Pfam" id="PF01925">
    <property type="entry name" value="TauE"/>
    <property type="match status" value="1"/>
</dbReference>